<feature type="compositionally biased region" description="Acidic residues" evidence="1">
    <location>
        <begin position="119"/>
        <end position="138"/>
    </location>
</feature>
<name>A0ABQ0L2W4_MYCCL</name>
<organism evidence="2 3">
    <name type="scientific">Mycena chlorophos</name>
    <name type="common">Agaric fungus</name>
    <name type="synonym">Agaricus chlorophos</name>
    <dbReference type="NCBI Taxonomy" id="658473"/>
    <lineage>
        <taxon>Eukaryota</taxon>
        <taxon>Fungi</taxon>
        <taxon>Dikarya</taxon>
        <taxon>Basidiomycota</taxon>
        <taxon>Agaricomycotina</taxon>
        <taxon>Agaricomycetes</taxon>
        <taxon>Agaricomycetidae</taxon>
        <taxon>Agaricales</taxon>
        <taxon>Marasmiineae</taxon>
        <taxon>Mycenaceae</taxon>
        <taxon>Mycena</taxon>
    </lineage>
</organism>
<feature type="region of interest" description="Disordered" evidence="1">
    <location>
        <begin position="264"/>
        <end position="294"/>
    </location>
</feature>
<sequence length="304" mass="34122">MPKKKTNRFQTWLLRRIRIPGRFKSCRDKTHHLTVFTDHYRTGEKKFATVSAFVRSILFELCIQRSRQTQCSEGCKISGMKYIPKNWATLETEYDANFPGHRKPVGWKGKGARAHNEGSDDSDSIEAEDDDVQWEEEDRAPAAPHPEAITREIVSYMPPAVDGARSEPIITSIRCADLANVDFGASATAQIIGAFPSGQPFSYRILDIPLRWWEPLTNKVLDLRFQGSTIVIHHVDLVDADCVDLEIHLRSAFKSAAADAKVLRKDAPGPSASRPVKRAREDDDGCPSGSPHKRHCNCTVIELD</sequence>
<proteinExistence type="predicted"/>
<gene>
    <name evidence="2" type="ORF">MCHLO_03059</name>
</gene>
<feature type="region of interest" description="Disordered" evidence="1">
    <location>
        <begin position="107"/>
        <end position="145"/>
    </location>
</feature>
<accession>A0ABQ0L2W4</accession>
<dbReference type="EMBL" id="DF841376">
    <property type="protein sequence ID" value="GAT45484.1"/>
    <property type="molecule type" value="Genomic_DNA"/>
</dbReference>
<reference evidence="2" key="1">
    <citation type="submission" date="2014-09" db="EMBL/GenBank/DDBJ databases">
        <title>Genome sequence of the luminous mushroom Mycena chlorophos for searching fungal bioluminescence genes.</title>
        <authorList>
            <person name="Tanaka Y."/>
            <person name="Kasuga D."/>
            <person name="Oba Y."/>
            <person name="Hase S."/>
            <person name="Sato K."/>
            <person name="Oba Y."/>
            <person name="Sakakibara Y."/>
        </authorList>
    </citation>
    <scope>NUCLEOTIDE SEQUENCE</scope>
</reference>
<evidence type="ECO:0000313" key="2">
    <source>
        <dbReference type="EMBL" id="GAT45484.1"/>
    </source>
</evidence>
<dbReference type="Proteomes" id="UP000815677">
    <property type="component" value="Unassembled WGS sequence"/>
</dbReference>
<keyword evidence="3" id="KW-1185">Reference proteome</keyword>
<evidence type="ECO:0000256" key="1">
    <source>
        <dbReference type="SAM" id="MobiDB-lite"/>
    </source>
</evidence>
<evidence type="ECO:0000313" key="3">
    <source>
        <dbReference type="Proteomes" id="UP000815677"/>
    </source>
</evidence>
<protein>
    <submittedName>
        <fullName evidence="2">Uncharacterized protein</fullName>
    </submittedName>
</protein>